<sequence>MYRSKKLDDSGQEKSGFSSVISSPMDLHLRRGGYPHEMFYQRTGSPLHSFGIKNGSFFSSTGINETNRLYGDLFLRPHTQRPFDFKSSNFSSRHQEWAFNQQAAARAGSSIKYQSPAKGLIHDMIFAKDAKPTTSHLFDVRDVIAGNRNQTLSQQILEERRQSLSKVFPVDQFSTEGNNSYYHRNYNSSTHSNSSDPVVINERLKPQFEDPFRIQIERQGENKYMNSLDDMFERRENPTREAKKMKMTTLMERDREPNLKLSLSPITVDDHGANERKGTEIEEEVDSALSLSLSLPTSLMQHQETEKRNVQLSERGSSNNNKANVGMSTLDLTMSIGALE</sequence>
<keyword evidence="2" id="KW-1185">Reference proteome</keyword>
<organism evidence="2 3">
    <name type="scientific">Ananas comosus</name>
    <name type="common">Pineapple</name>
    <name type="synonym">Ananas ananas</name>
    <dbReference type="NCBI Taxonomy" id="4615"/>
    <lineage>
        <taxon>Eukaryota</taxon>
        <taxon>Viridiplantae</taxon>
        <taxon>Streptophyta</taxon>
        <taxon>Embryophyta</taxon>
        <taxon>Tracheophyta</taxon>
        <taxon>Spermatophyta</taxon>
        <taxon>Magnoliopsida</taxon>
        <taxon>Liliopsida</taxon>
        <taxon>Poales</taxon>
        <taxon>Bromeliaceae</taxon>
        <taxon>Bromelioideae</taxon>
        <taxon>Ananas</taxon>
    </lineage>
</organism>
<dbReference type="RefSeq" id="XP_020097820.1">
    <property type="nucleotide sequence ID" value="XM_020242231.1"/>
</dbReference>
<evidence type="ECO:0000256" key="1">
    <source>
        <dbReference type="SAM" id="MobiDB-lite"/>
    </source>
</evidence>
<name>A0A6P5FXU9_ANACO</name>
<dbReference type="Proteomes" id="UP000515123">
    <property type="component" value="Linkage group 10"/>
</dbReference>
<feature type="region of interest" description="Disordered" evidence="1">
    <location>
        <begin position="299"/>
        <end position="325"/>
    </location>
</feature>
<dbReference type="OrthoDB" id="551907at2759"/>
<accession>A0A6P5FXU9</accession>
<evidence type="ECO:0000313" key="2">
    <source>
        <dbReference type="Proteomes" id="UP000515123"/>
    </source>
</evidence>
<dbReference type="AlphaFoldDB" id="A0A6P5FXU9"/>
<reference evidence="3" key="2">
    <citation type="submission" date="2025-08" db="UniProtKB">
        <authorList>
            <consortium name="RefSeq"/>
        </authorList>
    </citation>
    <scope>IDENTIFICATION</scope>
    <source>
        <tissue evidence="3">Leaf</tissue>
    </source>
</reference>
<dbReference type="GeneID" id="109716685"/>
<gene>
    <name evidence="3" type="primary">LOC109716685</name>
</gene>
<feature type="compositionally biased region" description="Polar residues" evidence="1">
    <location>
        <begin position="310"/>
        <end position="325"/>
    </location>
</feature>
<proteinExistence type="predicted"/>
<evidence type="ECO:0000313" key="3">
    <source>
        <dbReference type="RefSeq" id="XP_020097820.1"/>
    </source>
</evidence>
<protein>
    <submittedName>
        <fullName evidence="3">Uncharacterized protein LOC109716685 isoform X1</fullName>
    </submittedName>
</protein>
<reference evidence="2" key="1">
    <citation type="journal article" date="2015" name="Nat. Genet.">
        <title>The pineapple genome and the evolution of CAM photosynthesis.</title>
        <authorList>
            <person name="Ming R."/>
            <person name="VanBuren R."/>
            <person name="Wai C.M."/>
            <person name="Tang H."/>
            <person name="Schatz M.C."/>
            <person name="Bowers J.E."/>
            <person name="Lyons E."/>
            <person name="Wang M.L."/>
            <person name="Chen J."/>
            <person name="Biggers E."/>
            <person name="Zhang J."/>
            <person name="Huang L."/>
            <person name="Zhang L."/>
            <person name="Miao W."/>
            <person name="Zhang J."/>
            <person name="Ye Z."/>
            <person name="Miao C."/>
            <person name="Lin Z."/>
            <person name="Wang H."/>
            <person name="Zhou H."/>
            <person name="Yim W.C."/>
            <person name="Priest H.D."/>
            <person name="Zheng C."/>
            <person name="Woodhouse M."/>
            <person name="Edger P.P."/>
            <person name="Guyot R."/>
            <person name="Guo H.B."/>
            <person name="Guo H."/>
            <person name="Zheng G."/>
            <person name="Singh R."/>
            <person name="Sharma A."/>
            <person name="Min X."/>
            <person name="Zheng Y."/>
            <person name="Lee H."/>
            <person name="Gurtowski J."/>
            <person name="Sedlazeck F.J."/>
            <person name="Harkess A."/>
            <person name="McKain M.R."/>
            <person name="Liao Z."/>
            <person name="Fang J."/>
            <person name="Liu J."/>
            <person name="Zhang X."/>
            <person name="Zhang Q."/>
            <person name="Hu W."/>
            <person name="Qin Y."/>
            <person name="Wang K."/>
            <person name="Chen L.Y."/>
            <person name="Shirley N."/>
            <person name="Lin Y.R."/>
            <person name="Liu L.Y."/>
            <person name="Hernandez A.G."/>
            <person name="Wright C.L."/>
            <person name="Bulone V."/>
            <person name="Tuskan G.A."/>
            <person name="Heath K."/>
            <person name="Zee F."/>
            <person name="Moore P.H."/>
            <person name="Sunkar R."/>
            <person name="Leebens-Mack J.H."/>
            <person name="Mockler T."/>
            <person name="Bennetzen J.L."/>
            <person name="Freeling M."/>
            <person name="Sankoff D."/>
            <person name="Paterson A.H."/>
            <person name="Zhu X."/>
            <person name="Yang X."/>
            <person name="Smith J.A."/>
            <person name="Cushman J.C."/>
            <person name="Paull R.E."/>
            <person name="Yu Q."/>
        </authorList>
    </citation>
    <scope>NUCLEOTIDE SEQUENCE [LARGE SCALE GENOMIC DNA]</scope>
    <source>
        <strain evidence="2">cv. F153</strain>
    </source>
</reference>